<comment type="caution">
    <text evidence="2">The sequence shown here is derived from an EMBL/GenBank/DDBJ whole genome shotgun (WGS) entry which is preliminary data.</text>
</comment>
<evidence type="ECO:0000313" key="3">
    <source>
        <dbReference type="Proteomes" id="UP001273166"/>
    </source>
</evidence>
<dbReference type="GeneID" id="87881749"/>
<feature type="compositionally biased region" description="Low complexity" evidence="1">
    <location>
        <begin position="117"/>
        <end position="144"/>
    </location>
</feature>
<accession>A0AAJ0GQ84</accession>
<feature type="compositionally biased region" description="Polar residues" evidence="1">
    <location>
        <begin position="60"/>
        <end position="77"/>
    </location>
</feature>
<evidence type="ECO:0000256" key="1">
    <source>
        <dbReference type="SAM" id="MobiDB-lite"/>
    </source>
</evidence>
<keyword evidence="3" id="KW-1185">Reference proteome</keyword>
<feature type="compositionally biased region" description="Gly residues" evidence="1">
    <location>
        <begin position="151"/>
        <end position="173"/>
    </location>
</feature>
<name>A0AAJ0GQ84_9PEZI</name>
<reference evidence="2" key="1">
    <citation type="journal article" date="2023" name="Mol. Phylogenet. Evol.">
        <title>Genome-scale phylogeny and comparative genomics of the fungal order Sordariales.</title>
        <authorList>
            <person name="Hensen N."/>
            <person name="Bonometti L."/>
            <person name="Westerberg I."/>
            <person name="Brannstrom I.O."/>
            <person name="Guillou S."/>
            <person name="Cros-Aarteil S."/>
            <person name="Calhoun S."/>
            <person name="Haridas S."/>
            <person name="Kuo A."/>
            <person name="Mondo S."/>
            <person name="Pangilinan J."/>
            <person name="Riley R."/>
            <person name="LaButti K."/>
            <person name="Andreopoulos B."/>
            <person name="Lipzen A."/>
            <person name="Chen C."/>
            <person name="Yan M."/>
            <person name="Daum C."/>
            <person name="Ng V."/>
            <person name="Clum A."/>
            <person name="Steindorff A."/>
            <person name="Ohm R.A."/>
            <person name="Martin F."/>
            <person name="Silar P."/>
            <person name="Natvig D.O."/>
            <person name="Lalanne C."/>
            <person name="Gautier V."/>
            <person name="Ament-Velasquez S.L."/>
            <person name="Kruys A."/>
            <person name="Hutchinson M.I."/>
            <person name="Powell A.J."/>
            <person name="Barry K."/>
            <person name="Miller A.N."/>
            <person name="Grigoriev I.V."/>
            <person name="Debuchy R."/>
            <person name="Gladieux P."/>
            <person name="Hiltunen Thoren M."/>
            <person name="Johannesson H."/>
        </authorList>
    </citation>
    <scope>NUCLEOTIDE SEQUENCE</scope>
    <source>
        <strain evidence="2">CBS 333.67</strain>
    </source>
</reference>
<feature type="compositionally biased region" description="Basic and acidic residues" evidence="1">
    <location>
        <begin position="82"/>
        <end position="93"/>
    </location>
</feature>
<dbReference type="EMBL" id="JAUDZG010000005">
    <property type="protein sequence ID" value="KAK3304071.1"/>
    <property type="molecule type" value="Genomic_DNA"/>
</dbReference>
<sequence>MAATLGFVSFGAQDNDLRPAKKRRFNPQSGSAIIADDASRSMEATAESTSTLAGYHKAQLPSSKRTKPATTDEITYSDSDDGTGKGDNANKNDDDFELDLDPGAPPSPSAEGTSTRTPAAAVGAVDAGGPTPTSASASASTSGPFQPSARGGRGGGRGGGVRDGGAGGGGGGANPQWYIDYYDPSSNENPWEGMEKFKGLEPVGTWLPSRWASSNDAAGVGAARQEVGAGAGGEGTVLASTATAA</sequence>
<gene>
    <name evidence="2" type="ORF">B0T15DRAFT_229023</name>
</gene>
<evidence type="ECO:0000313" key="2">
    <source>
        <dbReference type="EMBL" id="KAK3304071.1"/>
    </source>
</evidence>
<dbReference type="Proteomes" id="UP001273166">
    <property type="component" value="Unassembled WGS sequence"/>
</dbReference>
<organism evidence="2 3">
    <name type="scientific">Chaetomium strumarium</name>
    <dbReference type="NCBI Taxonomy" id="1170767"/>
    <lineage>
        <taxon>Eukaryota</taxon>
        <taxon>Fungi</taxon>
        <taxon>Dikarya</taxon>
        <taxon>Ascomycota</taxon>
        <taxon>Pezizomycotina</taxon>
        <taxon>Sordariomycetes</taxon>
        <taxon>Sordariomycetidae</taxon>
        <taxon>Sordariales</taxon>
        <taxon>Chaetomiaceae</taxon>
        <taxon>Chaetomium</taxon>
    </lineage>
</organism>
<dbReference type="RefSeq" id="XP_062719851.1">
    <property type="nucleotide sequence ID" value="XM_062862920.1"/>
</dbReference>
<reference evidence="2" key="2">
    <citation type="submission" date="2023-06" db="EMBL/GenBank/DDBJ databases">
        <authorList>
            <consortium name="Lawrence Berkeley National Laboratory"/>
            <person name="Mondo S.J."/>
            <person name="Hensen N."/>
            <person name="Bonometti L."/>
            <person name="Westerberg I."/>
            <person name="Brannstrom I.O."/>
            <person name="Guillou S."/>
            <person name="Cros-Aarteil S."/>
            <person name="Calhoun S."/>
            <person name="Haridas S."/>
            <person name="Kuo A."/>
            <person name="Pangilinan J."/>
            <person name="Riley R."/>
            <person name="Labutti K."/>
            <person name="Andreopoulos B."/>
            <person name="Lipzen A."/>
            <person name="Chen C."/>
            <person name="Yanf M."/>
            <person name="Daum C."/>
            <person name="Ng V."/>
            <person name="Clum A."/>
            <person name="Steindorff A."/>
            <person name="Ohm R."/>
            <person name="Martin F."/>
            <person name="Silar P."/>
            <person name="Natvig D."/>
            <person name="Lalanne C."/>
            <person name="Gautier V."/>
            <person name="Ament-Velasquez S.L."/>
            <person name="Kruys A."/>
            <person name="Hutchinson M.I."/>
            <person name="Powell A.J."/>
            <person name="Barry K."/>
            <person name="Miller A.N."/>
            <person name="Grigoriev I.V."/>
            <person name="Debuchy R."/>
            <person name="Gladieux P."/>
            <person name="Thoren M.H."/>
            <person name="Johannesson H."/>
        </authorList>
    </citation>
    <scope>NUCLEOTIDE SEQUENCE</scope>
    <source>
        <strain evidence="2">CBS 333.67</strain>
    </source>
</reference>
<feature type="region of interest" description="Disordered" evidence="1">
    <location>
        <begin position="1"/>
        <end position="177"/>
    </location>
</feature>
<dbReference type="AlphaFoldDB" id="A0AAJ0GQ84"/>
<protein>
    <submittedName>
        <fullName evidence="2">Uncharacterized protein</fullName>
    </submittedName>
</protein>
<proteinExistence type="predicted"/>